<evidence type="ECO:0000259" key="1">
    <source>
        <dbReference type="PROSITE" id="PS50525"/>
    </source>
</evidence>
<organism evidence="2">
    <name type="scientific">Wuhan ascaridia galli virus 1</name>
    <dbReference type="NCBI Taxonomy" id="1923694"/>
    <lineage>
        <taxon>Viruses</taxon>
        <taxon>Riboviria</taxon>
    </lineage>
</organism>
<name>A0A1L3KPM4_9VIRU</name>
<keyword evidence="2" id="KW-0808">Transferase</keyword>
<keyword evidence="2" id="KW-0548">Nucleotidyltransferase</keyword>
<reference evidence="2" key="1">
    <citation type="journal article" date="2016" name="Nature">
        <title>Redefining the invertebrate RNA virosphere.</title>
        <authorList>
            <person name="Shi M."/>
            <person name="Lin X.D."/>
            <person name="Tian J.H."/>
            <person name="Chen L.J."/>
            <person name="Chen X."/>
            <person name="Li C.X."/>
            <person name="Qin X.C."/>
            <person name="Li J."/>
            <person name="Cao J.P."/>
            <person name="Eden J.S."/>
            <person name="Buchmann J."/>
            <person name="Wang W."/>
            <person name="Xu J."/>
            <person name="Holmes E.C."/>
            <person name="Zhang Y.Z."/>
        </authorList>
    </citation>
    <scope>NUCLEOTIDE SEQUENCE</scope>
    <source>
        <strain evidence="2">WHJHC41208</strain>
    </source>
</reference>
<feature type="domain" description="RdRp catalytic" evidence="1">
    <location>
        <begin position="1242"/>
        <end position="1425"/>
    </location>
</feature>
<dbReference type="InterPro" id="IPR007099">
    <property type="entry name" value="RNA-dir_pol_NSvirus"/>
</dbReference>
<dbReference type="PROSITE" id="PS50525">
    <property type="entry name" value="RDRP_SSRNA_NEG_SEG"/>
    <property type="match status" value="1"/>
</dbReference>
<evidence type="ECO:0000313" key="2">
    <source>
        <dbReference type="EMBL" id="APG79336.1"/>
    </source>
</evidence>
<keyword evidence="2" id="KW-0696">RNA-directed RNA polymerase</keyword>
<proteinExistence type="predicted"/>
<dbReference type="GO" id="GO:0003968">
    <property type="term" value="F:RNA-directed RNA polymerase activity"/>
    <property type="evidence" value="ECO:0007669"/>
    <property type="project" value="UniProtKB-KW"/>
</dbReference>
<protein>
    <submittedName>
        <fullName evidence="2">RNA-dependent RNA polymerase</fullName>
    </submittedName>
</protein>
<accession>A0A1L3KPM4</accession>
<dbReference type="EMBL" id="KX884847">
    <property type="protein sequence ID" value="APG79336.1"/>
    <property type="molecule type" value="Genomic_RNA"/>
</dbReference>
<sequence length="2771" mass="321717">MSTSSSESDKESFDESFSELIVDESDERFSSIADGRNYLSLINDDPSWSGIRACCVRGRLSNVHAKEILNKIWAVGPAYFKTLDCYVNFMNTIYSSLSVNDRANADAASLFLKIRHDYFCYTFLKKALNEEVQRTDVSFSEMFGLDCNQTPDYMVVHNETIDNVEVFHLRIFEFAVTSSSDFADSKKGAPNDSKYQEPIEELRNEGYVVSYYPIILRLDKKYDDNQAEWAFYGYDIDLSDMHAEYKILSDQFYMNFHHLQAFKERDFEDERINSIYNELPYNRNKFFKTNLLNKMDVVNSYKNRLLHLINTFKESNDKITFVYNANTGTLNAYKTDHGMYARDLEDWINSDLDVDKIVNYIRFEYKKTGFETQQFEITTQRHKRNCFATAFKTHTTSIDISDNNYNERLEALGLDLITEFRAESVGPETFMEGVPAPFDFDETLENAIKMIENPITDTDMLYTYENSPRRRNEILVALDNEVNKINSSQEVVYKPKSSFLCFIKPAGEVSQKNYQITTHEANQYLAYVKEQTSTLLKLLRNDHVVEPKTFANLSMMEPIRRQLEDLVQANREAKSQWVQTPECVQCYRGIIDFKDVKTKEAELLRSTTRAIQNFKAAHSKAVRTINAEEMHIRLPVPTYVSKDIKQELSRDHNMSDRHCTADCKALDIQWDVDDLFNEYRDFLNELFCYTDSVCNFKLQFEGYSNSGRFLNELKEIAVNNIKKWEDYLSHTALGSTLEFNCKLFKSIAFMSTIPMKGKLVCIESAGLKDTILLIKGGKANQHASKAFKVITTIHPKSVNFYTCYNDPNSNWHVFIKDGKTFIETPWMRYQSGLIEHFHLLKYKLCNFMICMSEETKITEIKLNKFALPIIASLNGRRKLEVLLHGFRQLVMNFRAQYANITKLFSGVVEASTDYTYYLVVQYILKVLRNFNKNLSVYLDPLTNESELNVTGWTIQMYCSRLLPKAAVDFKSELRNDIVNFFKTFNDCGIRNDTRMSDFEVSFDESPYNHDLCFSPQLAWLVGCYISDMIKDTSSESALYKDFKKVYNKNIFQSANNRGCRLDPDNDKVLNVDLQTYMSQTSSDDLRKLKQKIKECNVPQRKLELMAEYSRLQVEVADREEDYIFGRKGYQAYLDTFRAQDYDKLVAALNAPGPVSASSMLRSNKTSLYSYYRKNCNGLITETPTFSIHNKLQWGGPREIFAATVKTKITQQLAEGIFHSLCKQLPNEMISIPSNKRILWLHSTIHQRVDKDTYMVSLDYRRWGPHANFLKYWYMVLGMIDILPPSFVVFFQQLTELMERKRVIIRRDDFKAVFNHAIVRDVLNHANLTFYENYVMIQEPHSFVMGIYNYLSSLLHSGSQLLFRHLLHISELASVDQKLDFYAIAHSDDAQGMIKCSTQNMCERVIKAYETYGKYLNHMQSNKKSQVDKRSSEVISILRIDRVIVSMLAKFAAGFSVSPSYKGYVNEVKDLTSKVIELVSNGATFNQAYSCYRMMVHYWSYYIYHFNKPVYNYPIEALGTPDEYPLLQLLYGTRVNFLSNYFYYRHENCKFQEYVKVSKNIDLIEGLKYNANARPIHKIRDDDYTSNIPIALDDLLKSDTILMCNFNTDCLLVLQIIARMRDPNFMAAMSGGHLSSGLSYLLKNNVKFVYSLFDDAYVPWAAREELIKKLDSMDNISISSSPFDSILDDLKLFNHLPSRFEWVDTPTSLKPCTLAYEVATVRGLRSLSYRKMHCYLNEPQFRNFIELTPSERGQIELFNVISEGLSSREKDILAQAVCQEAAHTTYFYASLPTDKRSINNKSDLGNLISYNTLRGKFIPQVNEYTLPERMTDMEARCNLEAALLIFEMLQKIPEVKKASFLQNYSIKYKGEDLKIAEAIRKAGNDLNPYAQVLAYQLSFICRKPKIFPSLPLIHYTKRQMGVGSVWFGEGRIRLLTRESDINIAFMHEKVKSIHLNCNCSIEDLQYLMNELVLTGIQNHFYEKILSPKNDEHCIGFDDPSDMIPKIGRANMFRFISPDVYFHSHSINYPNLTSLDIRKVKDQKGNIYYIRLSKNYRLGVMLNTLNIESNKKWMEENINLPLPWFDPKRVKITLDKRPHVGSVVELGYSYVFNKNSRPSAMGGRTFDVRKYVPGISDGIVECILENAPESIRVPEENKMWQMLCKQYPTSFLRTIHRARIEERNSELNNYLHRLSVKDPKYVHATKTYLSDCMSIMMHEDMPRRANAWIMMNEFKINFSNYMIETIVSLVESSKLTELFNINVNTLFQLICLNRNQPTIMAFAREVINDLRNVNDEEYHQMQTSIGRPWSLLPKDPILITYVVIQCCLNFEIGMDNKLRSLHPDWDNYRGYTKQSLKRKLLNSVTSKLLDLMQVTEYDVEKKRYKTTRVYTEISIGKSTGERTVVHFDRFRYTSLYSGDIPRFNDLHNTNYYTDPDEFYDDTLDEEINGGNPRWSYERRLQFKQEKGRRIIDTLILGDTFRQVDPEMAINVLSSTPYLHYIIKSKEILEPYSDWPTFQLVIHPDHLTYLISVEKGPKFVTHNGIYVEWKEYKEICVAVNGLITDAGDFRVIGVQPPDALPPVSGQLVQNIKNVIEAKDDIEIIKIAGTNTEVSTLLLNKIMTSDTAIQEKQFKIYEPLGTFITDNALQALFDAAFPKTYLPLLKGTIKIPKSFLMPVKRLINDLPVEKQRIAARVLRSISITNSESEIPSDELQTSFDFWSEYCKFLDESAEAEPDEFNEDAFDIENVPGTDLTLSQQHLRYEYEGFNLDLGD</sequence>
<dbReference type="GO" id="GO:0039694">
    <property type="term" value="P:viral RNA genome replication"/>
    <property type="evidence" value="ECO:0007669"/>
    <property type="project" value="InterPro"/>
</dbReference>